<evidence type="ECO:0000256" key="1">
    <source>
        <dbReference type="ARBA" id="ARBA00004141"/>
    </source>
</evidence>
<dbReference type="SUPFAM" id="SSF53448">
    <property type="entry name" value="Nucleotide-diphospho-sugar transferases"/>
    <property type="match status" value="1"/>
</dbReference>
<name>A0A3B0TV54_9ZZZZ</name>
<proteinExistence type="predicted"/>
<dbReference type="PANTHER" id="PTHR43867">
    <property type="entry name" value="CELLULOSE SYNTHASE CATALYTIC SUBUNIT A [UDP-FORMING]"/>
    <property type="match status" value="1"/>
</dbReference>
<dbReference type="InterPro" id="IPR050321">
    <property type="entry name" value="Glycosyltr_2/OpgH_subfam"/>
</dbReference>
<feature type="transmembrane region" description="Helical" evidence="7">
    <location>
        <begin position="148"/>
        <end position="166"/>
    </location>
</feature>
<feature type="transmembrane region" description="Helical" evidence="7">
    <location>
        <begin position="463"/>
        <end position="487"/>
    </location>
</feature>
<evidence type="ECO:0000256" key="7">
    <source>
        <dbReference type="SAM" id="Phobius"/>
    </source>
</evidence>
<dbReference type="PANTHER" id="PTHR43867:SF2">
    <property type="entry name" value="CELLULOSE SYNTHASE CATALYTIC SUBUNIT A [UDP-FORMING]"/>
    <property type="match status" value="1"/>
</dbReference>
<gene>
    <name evidence="9" type="ORF">MNBD_ALPHA12-1048</name>
</gene>
<feature type="transmembrane region" description="Helical" evidence="7">
    <location>
        <begin position="172"/>
        <end position="193"/>
    </location>
</feature>
<feature type="transmembrane region" description="Helical" evidence="7">
    <location>
        <begin position="541"/>
        <end position="559"/>
    </location>
</feature>
<keyword evidence="4 7" id="KW-0812">Transmembrane</keyword>
<dbReference type="AlphaFoldDB" id="A0A3B0TV54"/>
<organism evidence="9">
    <name type="scientific">hydrothermal vent metagenome</name>
    <dbReference type="NCBI Taxonomy" id="652676"/>
    <lineage>
        <taxon>unclassified sequences</taxon>
        <taxon>metagenomes</taxon>
        <taxon>ecological metagenomes</taxon>
    </lineage>
</organism>
<feature type="domain" description="Glycosyltransferase 2-like" evidence="8">
    <location>
        <begin position="299"/>
        <end position="491"/>
    </location>
</feature>
<evidence type="ECO:0000313" key="9">
    <source>
        <dbReference type="EMBL" id="VAW20610.1"/>
    </source>
</evidence>
<dbReference type="InterPro" id="IPR001173">
    <property type="entry name" value="Glyco_trans_2-like"/>
</dbReference>
<evidence type="ECO:0000256" key="6">
    <source>
        <dbReference type="ARBA" id="ARBA00023136"/>
    </source>
</evidence>
<keyword evidence="5 7" id="KW-1133">Transmembrane helix</keyword>
<dbReference type="InterPro" id="IPR029044">
    <property type="entry name" value="Nucleotide-diphossugar_trans"/>
</dbReference>
<comment type="subcellular location">
    <subcellularLocation>
        <location evidence="1">Membrane</location>
        <topology evidence="1">Multi-pass membrane protein</topology>
    </subcellularLocation>
</comment>
<dbReference type="GO" id="GO:0016020">
    <property type="term" value="C:membrane"/>
    <property type="evidence" value="ECO:0007669"/>
    <property type="project" value="UniProtKB-SubCell"/>
</dbReference>
<dbReference type="EMBL" id="UOEO01000143">
    <property type="protein sequence ID" value="VAW20610.1"/>
    <property type="molecule type" value="Genomic_DNA"/>
</dbReference>
<feature type="transmembrane region" description="Helical" evidence="7">
    <location>
        <begin position="507"/>
        <end position="529"/>
    </location>
</feature>
<evidence type="ECO:0000256" key="4">
    <source>
        <dbReference type="ARBA" id="ARBA00022692"/>
    </source>
</evidence>
<evidence type="ECO:0000259" key="8">
    <source>
        <dbReference type="Pfam" id="PF13632"/>
    </source>
</evidence>
<dbReference type="Pfam" id="PF13632">
    <property type="entry name" value="Glyco_trans_2_3"/>
    <property type="match status" value="1"/>
</dbReference>
<accession>A0A3B0TV54</accession>
<evidence type="ECO:0000256" key="2">
    <source>
        <dbReference type="ARBA" id="ARBA00022676"/>
    </source>
</evidence>
<dbReference type="GO" id="GO:0016757">
    <property type="term" value="F:glycosyltransferase activity"/>
    <property type="evidence" value="ECO:0007669"/>
    <property type="project" value="UniProtKB-KW"/>
</dbReference>
<reference evidence="9" key="1">
    <citation type="submission" date="2018-06" db="EMBL/GenBank/DDBJ databases">
        <authorList>
            <person name="Zhirakovskaya E."/>
        </authorList>
    </citation>
    <scope>NUCLEOTIDE SEQUENCE</scope>
</reference>
<protein>
    <submittedName>
        <fullName evidence="9">Glycosyl transferase, group 2 family protein</fullName>
    </submittedName>
</protein>
<keyword evidence="2" id="KW-0328">Glycosyltransferase</keyword>
<sequence>MLERAMISEVEPLDYFAVNMNINETIIYERAAQWCALAFSPVVPSEVPTNPRITRLEALAHVKTLRARIFDRDVLFTSAGLNELVRIKKQLLLYPQLHKRICLVPPRALREGIAARSSKLLLNQARTRLACRWPFASAHLDLTLGARIFFVVWLIGLVMIAALVPFTMRPFLVPLMAFLILLPAGLRLAAAWFSARNDFCPIVAPVPDNDLPVYTILIPLRDEANMVPQLAAAMKRLDYPPEKLDIKFVVESRSEPTIKNVMAALDDVRFELVIVPDQEPRTKPKALNFALPMARGEFVVVYDAEDIVQPDQLRRAVALFVNEPGLDCLQAELVIDNANENWLTALFCGEYAGQFGLLLPALSRWHMPLPLGGTSNHFRVRSLREMGGWDAFNVTEDADLGTRLTRLRYRISTFSSRTYEEAPITIGAWMSQRTRWMKGWMQTFIVHNRHPVKFLQDIGWRNFLVFQAFVGGMIISAPLHSVFFVVFGLRLLAGGTSGGLLSDPWGVIQIIILVAGYGSTFIVATLGLHRLGLNHLIKYQLLLPFYWIFNSLAAMLAGYELLTRPYFWAKTKHGITRFARGADAGGK</sequence>
<keyword evidence="6 7" id="KW-0472">Membrane</keyword>
<evidence type="ECO:0000256" key="5">
    <source>
        <dbReference type="ARBA" id="ARBA00022989"/>
    </source>
</evidence>
<keyword evidence="3 9" id="KW-0808">Transferase</keyword>
<dbReference type="Gene3D" id="3.90.550.10">
    <property type="entry name" value="Spore Coat Polysaccharide Biosynthesis Protein SpsA, Chain A"/>
    <property type="match status" value="1"/>
</dbReference>
<evidence type="ECO:0000256" key="3">
    <source>
        <dbReference type="ARBA" id="ARBA00022679"/>
    </source>
</evidence>